<dbReference type="InterPro" id="IPR009739">
    <property type="entry name" value="LprI-like_N"/>
</dbReference>
<dbReference type="RefSeq" id="WP_150645152.1">
    <property type="nucleotide sequence ID" value="NZ_CABVHQ010000089.1"/>
</dbReference>
<sequence>MIARFIVVMLFGFGVCYADSVYPDLCLSGGMDSQDVYECSKYKVEGAGKVLNDIYKDLNNRISIEYKADPKLGEELREYIKKSQRAWINLRDANCAIESFVISPETQAFETIRNNCVARESIERARYLKSLRF</sequence>
<dbReference type="EMBL" id="CABVHQ010000089">
    <property type="protein sequence ID" value="VVO36410.1"/>
    <property type="molecule type" value="Genomic_DNA"/>
</dbReference>
<accession>A0A5E7FAT0</accession>
<protein>
    <recommendedName>
        <fullName evidence="1">Lysozyme inhibitor LprI-like N-terminal domain-containing protein</fullName>
    </recommendedName>
</protein>
<organism evidence="2 3">
    <name type="scientific">Pseudomonas fluorescens</name>
    <dbReference type="NCBI Taxonomy" id="294"/>
    <lineage>
        <taxon>Bacteria</taxon>
        <taxon>Pseudomonadati</taxon>
        <taxon>Pseudomonadota</taxon>
        <taxon>Gammaproteobacteria</taxon>
        <taxon>Pseudomonadales</taxon>
        <taxon>Pseudomonadaceae</taxon>
        <taxon>Pseudomonas</taxon>
    </lineage>
</organism>
<dbReference type="Gene3D" id="1.20.1270.180">
    <property type="match status" value="1"/>
</dbReference>
<evidence type="ECO:0000259" key="1">
    <source>
        <dbReference type="Pfam" id="PF07007"/>
    </source>
</evidence>
<dbReference type="OrthoDB" id="7340239at2"/>
<dbReference type="Proteomes" id="UP000337909">
    <property type="component" value="Unassembled WGS sequence"/>
</dbReference>
<feature type="domain" description="Lysozyme inhibitor LprI-like N-terminal" evidence="1">
    <location>
        <begin position="34"/>
        <end position="128"/>
    </location>
</feature>
<evidence type="ECO:0000313" key="3">
    <source>
        <dbReference type="Proteomes" id="UP000337909"/>
    </source>
</evidence>
<name>A0A5E7FAT0_PSEFL</name>
<gene>
    <name evidence="2" type="ORF">PS691_05356</name>
</gene>
<proteinExistence type="predicted"/>
<dbReference type="AlphaFoldDB" id="A0A5E7FAT0"/>
<evidence type="ECO:0000313" key="2">
    <source>
        <dbReference type="EMBL" id="VVO36410.1"/>
    </source>
</evidence>
<reference evidence="2 3" key="1">
    <citation type="submission" date="2019-09" db="EMBL/GenBank/DDBJ databases">
        <authorList>
            <person name="Chandra G."/>
            <person name="Truman W A."/>
        </authorList>
    </citation>
    <scope>NUCLEOTIDE SEQUENCE [LARGE SCALE GENOMIC DNA]</scope>
    <source>
        <strain evidence="2">PS691</strain>
    </source>
</reference>
<dbReference type="Pfam" id="PF07007">
    <property type="entry name" value="LprI"/>
    <property type="match status" value="1"/>
</dbReference>